<proteinExistence type="predicted"/>
<sequence length="53" mass="5942">MVDQAMEEGCGYREGSEQKILDTLLELLGKDGGDHLQFRDGSFFSGVNFNTRE</sequence>
<evidence type="ECO:0000313" key="2">
    <source>
        <dbReference type="Proteomes" id="UP000769766"/>
    </source>
</evidence>
<dbReference type="AlphaFoldDB" id="A0A932CNC9"/>
<organism evidence="1 2">
    <name type="scientific">Tectimicrobiota bacterium</name>
    <dbReference type="NCBI Taxonomy" id="2528274"/>
    <lineage>
        <taxon>Bacteria</taxon>
        <taxon>Pseudomonadati</taxon>
        <taxon>Nitrospinota/Tectimicrobiota group</taxon>
        <taxon>Candidatus Tectimicrobiota</taxon>
    </lineage>
</organism>
<gene>
    <name evidence="1" type="ORF">HYY20_04525</name>
</gene>
<dbReference type="EMBL" id="JACPRF010000139">
    <property type="protein sequence ID" value="MBI2876126.1"/>
    <property type="molecule type" value="Genomic_DNA"/>
</dbReference>
<comment type="caution">
    <text evidence="1">The sequence shown here is derived from an EMBL/GenBank/DDBJ whole genome shotgun (WGS) entry which is preliminary data.</text>
</comment>
<evidence type="ECO:0000313" key="1">
    <source>
        <dbReference type="EMBL" id="MBI2876126.1"/>
    </source>
</evidence>
<reference evidence="1" key="1">
    <citation type="submission" date="2020-07" db="EMBL/GenBank/DDBJ databases">
        <title>Huge and variable diversity of episymbiotic CPR bacteria and DPANN archaea in groundwater ecosystems.</title>
        <authorList>
            <person name="He C.Y."/>
            <person name="Keren R."/>
            <person name="Whittaker M."/>
            <person name="Farag I.F."/>
            <person name="Doudna J."/>
            <person name="Cate J.H.D."/>
            <person name="Banfield J.F."/>
        </authorList>
    </citation>
    <scope>NUCLEOTIDE SEQUENCE</scope>
    <source>
        <strain evidence="1">NC_groundwater_672_Ag_B-0.1um_62_36</strain>
    </source>
</reference>
<protein>
    <submittedName>
        <fullName evidence="1">Uncharacterized protein</fullName>
    </submittedName>
</protein>
<name>A0A932CNC9_UNCTE</name>
<accession>A0A932CNC9</accession>
<dbReference type="Proteomes" id="UP000769766">
    <property type="component" value="Unassembled WGS sequence"/>
</dbReference>